<organism evidence="7 8">
    <name type="scientific">Platanthera zijinensis</name>
    <dbReference type="NCBI Taxonomy" id="2320716"/>
    <lineage>
        <taxon>Eukaryota</taxon>
        <taxon>Viridiplantae</taxon>
        <taxon>Streptophyta</taxon>
        <taxon>Embryophyta</taxon>
        <taxon>Tracheophyta</taxon>
        <taxon>Spermatophyta</taxon>
        <taxon>Magnoliopsida</taxon>
        <taxon>Liliopsida</taxon>
        <taxon>Asparagales</taxon>
        <taxon>Orchidaceae</taxon>
        <taxon>Orchidoideae</taxon>
        <taxon>Orchideae</taxon>
        <taxon>Orchidinae</taxon>
        <taxon>Platanthera</taxon>
    </lineage>
</organism>
<keyword evidence="4" id="KW-1133">Transmembrane helix</keyword>
<keyword evidence="3" id="KW-0812">Transmembrane</keyword>
<keyword evidence="5" id="KW-0472">Membrane</keyword>
<dbReference type="GO" id="GO:0016020">
    <property type="term" value="C:membrane"/>
    <property type="evidence" value="ECO:0007669"/>
    <property type="project" value="UniProtKB-SubCell"/>
</dbReference>
<comment type="subcellular location">
    <subcellularLocation>
        <location evidence="1">Membrane</location>
        <topology evidence="1">Multi-pass membrane protein</topology>
    </subcellularLocation>
</comment>
<evidence type="ECO:0000256" key="5">
    <source>
        <dbReference type="ARBA" id="ARBA00023136"/>
    </source>
</evidence>
<dbReference type="InterPro" id="IPR052864">
    <property type="entry name" value="Chloroplast_FAD_CarF"/>
</dbReference>
<dbReference type="Proteomes" id="UP001418222">
    <property type="component" value="Unassembled WGS sequence"/>
</dbReference>
<evidence type="ECO:0000256" key="1">
    <source>
        <dbReference type="ARBA" id="ARBA00004141"/>
    </source>
</evidence>
<dbReference type="PANTHER" id="PTHR48140">
    <property type="entry name" value="FATTY ACID DESATURASE 4, CHLOROPLASTIC-RELATED"/>
    <property type="match status" value="1"/>
</dbReference>
<evidence type="ECO:0000313" key="8">
    <source>
        <dbReference type="Proteomes" id="UP001418222"/>
    </source>
</evidence>
<keyword evidence="8" id="KW-1185">Reference proteome</keyword>
<dbReference type="EMBL" id="JBBWWQ010000008">
    <property type="protein sequence ID" value="KAK8941302.1"/>
    <property type="molecule type" value="Genomic_DNA"/>
</dbReference>
<dbReference type="PANTHER" id="PTHR48140:SF1">
    <property type="entry name" value="FATTY ACID DESATURASE 4, CHLOROPLASTIC-RELATED"/>
    <property type="match status" value="1"/>
</dbReference>
<feature type="domain" description="Lipid desaturase" evidence="6">
    <location>
        <begin position="78"/>
        <end position="248"/>
    </location>
</feature>
<accession>A0AAP0BJM7</accession>
<dbReference type="InterPro" id="IPR019547">
    <property type="entry name" value="Lipid_desat"/>
</dbReference>
<comment type="caution">
    <text evidence="7">The sequence shown here is derived from an EMBL/GenBank/DDBJ whole genome shotgun (WGS) entry which is preliminary data.</text>
</comment>
<evidence type="ECO:0000256" key="3">
    <source>
        <dbReference type="ARBA" id="ARBA00022692"/>
    </source>
</evidence>
<sequence>MLPLYPRSHLPLLPTGLRRIHAGLNPLHDSSTLTSTWPHRAWVAAGSATVLTSLSHAISAAGASHDPINPVLSAIAGYLLSDLATGVYHWAADNYGSASTPFFGPQIAAFQGHHRRPSTITRRSFANNTHALARAVALVAAPLDFAAGGNPSAHSFLAACGFCIMLCQQFHAWAHEGRRGKLPAAVAAMQDAGVLVSRRQHGRHHRRPYNGNYCIVSGAWDGVLDGCRVFEAAEMVIYFRFGVRPRSWGEPTEEWEEEEAASCGG</sequence>
<proteinExistence type="inferred from homology"/>
<evidence type="ECO:0000256" key="4">
    <source>
        <dbReference type="ARBA" id="ARBA00022989"/>
    </source>
</evidence>
<dbReference type="AlphaFoldDB" id="A0AAP0BJM7"/>
<dbReference type="Pfam" id="PF10520">
    <property type="entry name" value="Lipid_desat"/>
    <property type="match status" value="1"/>
</dbReference>
<comment type="similarity">
    <text evidence="2">Belongs to the fatty acid desaturase CarF family.</text>
</comment>
<evidence type="ECO:0000256" key="2">
    <source>
        <dbReference type="ARBA" id="ARBA00007620"/>
    </source>
</evidence>
<evidence type="ECO:0000259" key="6">
    <source>
        <dbReference type="Pfam" id="PF10520"/>
    </source>
</evidence>
<evidence type="ECO:0000313" key="7">
    <source>
        <dbReference type="EMBL" id="KAK8941302.1"/>
    </source>
</evidence>
<name>A0AAP0BJM7_9ASPA</name>
<reference evidence="7 8" key="1">
    <citation type="journal article" date="2022" name="Nat. Plants">
        <title>Genomes of leafy and leafless Platanthera orchids illuminate the evolution of mycoheterotrophy.</title>
        <authorList>
            <person name="Li M.H."/>
            <person name="Liu K.W."/>
            <person name="Li Z."/>
            <person name="Lu H.C."/>
            <person name="Ye Q.L."/>
            <person name="Zhang D."/>
            <person name="Wang J.Y."/>
            <person name="Li Y.F."/>
            <person name="Zhong Z.M."/>
            <person name="Liu X."/>
            <person name="Yu X."/>
            <person name="Liu D.K."/>
            <person name="Tu X.D."/>
            <person name="Liu B."/>
            <person name="Hao Y."/>
            <person name="Liao X.Y."/>
            <person name="Jiang Y.T."/>
            <person name="Sun W.H."/>
            <person name="Chen J."/>
            <person name="Chen Y.Q."/>
            <person name="Ai Y."/>
            <person name="Zhai J.W."/>
            <person name="Wu S.S."/>
            <person name="Zhou Z."/>
            <person name="Hsiao Y.Y."/>
            <person name="Wu W.L."/>
            <person name="Chen Y.Y."/>
            <person name="Lin Y.F."/>
            <person name="Hsu J.L."/>
            <person name="Li C.Y."/>
            <person name="Wang Z.W."/>
            <person name="Zhao X."/>
            <person name="Zhong W.Y."/>
            <person name="Ma X.K."/>
            <person name="Ma L."/>
            <person name="Huang J."/>
            <person name="Chen G.Z."/>
            <person name="Huang M.Z."/>
            <person name="Huang L."/>
            <person name="Peng D.H."/>
            <person name="Luo Y.B."/>
            <person name="Zou S.Q."/>
            <person name="Chen S.P."/>
            <person name="Lan S."/>
            <person name="Tsai W.C."/>
            <person name="Van de Peer Y."/>
            <person name="Liu Z.J."/>
        </authorList>
    </citation>
    <scope>NUCLEOTIDE SEQUENCE [LARGE SCALE GENOMIC DNA]</scope>
    <source>
        <strain evidence="7">Lor287</strain>
    </source>
</reference>
<gene>
    <name evidence="7" type="ORF">KSP39_PZI010197</name>
</gene>
<protein>
    <recommendedName>
        <fullName evidence="6">Lipid desaturase domain-containing protein</fullName>
    </recommendedName>
</protein>